<proteinExistence type="predicted"/>
<comment type="caution">
    <text evidence="1">The sequence shown here is derived from an EMBL/GenBank/DDBJ whole genome shotgun (WGS) entry which is preliminary data.</text>
</comment>
<sequence>MNYLILTETEFFGLINGNDETINLNAAYERFVKAVVELLSDNDTDGVKIALAYAENELEYHNTQYLAGGVKSHTDLFVRKALSFVRKMQKQISTSRLQVPPLSPSYPSPPSTAHSVPTLKWTGNAIDLVEMIYGISEMGCINDGEIPLKELAPVLYSFFGVNSKDCYRFYTDIKRRKNDSRTYFLDRMQKKLNEKMQRDDELERMRR</sequence>
<evidence type="ECO:0000313" key="1">
    <source>
        <dbReference type="EMBL" id="MDM8145584.1"/>
    </source>
</evidence>
<dbReference type="EMBL" id="JAUDCF010000011">
    <property type="protein sequence ID" value="MDM8145584.1"/>
    <property type="molecule type" value="Genomic_DNA"/>
</dbReference>
<accession>A0ABT7U4Z2</accession>
<reference evidence="2" key="2">
    <citation type="submission" date="2023-07" db="EMBL/GenBank/DDBJ databases">
        <title>Identification and characterization of horizontal gene transfer across gut microbiota members of farm animals based on homology search.</title>
        <authorList>
            <person name="Schwarzerova J."/>
            <person name="Nykrynova M."/>
            <person name="Jureckova K."/>
            <person name="Cejkova D."/>
            <person name="Rychlik I."/>
        </authorList>
    </citation>
    <scope>NUCLEOTIDE SEQUENCE [LARGE SCALE GENOMIC DNA]</scope>
    <source>
        <strain evidence="2">ET4</strain>
    </source>
</reference>
<organism evidence="1 2">
    <name type="scientific">Bacteroides eggerthii</name>
    <dbReference type="NCBI Taxonomy" id="28111"/>
    <lineage>
        <taxon>Bacteria</taxon>
        <taxon>Pseudomonadati</taxon>
        <taxon>Bacteroidota</taxon>
        <taxon>Bacteroidia</taxon>
        <taxon>Bacteroidales</taxon>
        <taxon>Bacteroidaceae</taxon>
        <taxon>Bacteroides</taxon>
    </lineage>
</organism>
<keyword evidence="2" id="KW-1185">Reference proteome</keyword>
<dbReference type="InterPro" id="IPR018534">
    <property type="entry name" value="Tet_reg_excision_RteC"/>
</dbReference>
<name>A0ABT7U4Z2_9BACE</name>
<dbReference type="Pfam" id="PF09357">
    <property type="entry name" value="RteC"/>
    <property type="match status" value="1"/>
</dbReference>
<protein>
    <submittedName>
        <fullName evidence="1">RteC domain-containing protein</fullName>
    </submittedName>
</protein>
<evidence type="ECO:0000313" key="2">
    <source>
        <dbReference type="Proteomes" id="UP001228403"/>
    </source>
</evidence>
<reference evidence="1 2" key="1">
    <citation type="submission" date="2023-06" db="EMBL/GenBank/DDBJ databases">
        <authorList>
            <person name="Zeman M."/>
            <person name="Kubasova T."/>
            <person name="Jahodarova E."/>
            <person name="Nykrynova M."/>
            <person name="Rychlik I."/>
        </authorList>
    </citation>
    <scope>NUCLEOTIDE SEQUENCE [LARGE SCALE GENOMIC DNA]</scope>
    <source>
        <strain evidence="1 2">ET4</strain>
    </source>
</reference>
<dbReference type="Proteomes" id="UP001228403">
    <property type="component" value="Unassembled WGS sequence"/>
</dbReference>
<gene>
    <name evidence="1" type="ORF">QUW02_06550</name>
</gene>